<dbReference type="Proteomes" id="UP000746612">
    <property type="component" value="Unassembled WGS sequence"/>
</dbReference>
<name>A0A9N8RJH5_GIBZA</name>
<organism evidence="1 2">
    <name type="scientific">Gibberella zeae</name>
    <name type="common">Wheat head blight fungus</name>
    <name type="synonym">Fusarium graminearum</name>
    <dbReference type="NCBI Taxonomy" id="5518"/>
    <lineage>
        <taxon>Eukaryota</taxon>
        <taxon>Fungi</taxon>
        <taxon>Dikarya</taxon>
        <taxon>Ascomycota</taxon>
        <taxon>Pezizomycotina</taxon>
        <taxon>Sordariomycetes</taxon>
        <taxon>Hypocreomycetidae</taxon>
        <taxon>Hypocreales</taxon>
        <taxon>Nectriaceae</taxon>
        <taxon>Fusarium</taxon>
    </lineage>
</organism>
<reference evidence="1" key="1">
    <citation type="submission" date="2021-03" db="EMBL/GenBank/DDBJ databases">
        <authorList>
            <person name="Alouane T."/>
            <person name="Langin T."/>
            <person name="Bonhomme L."/>
        </authorList>
    </citation>
    <scope>NUCLEOTIDE SEQUENCE</scope>
    <source>
        <strain evidence="1">MDC_Fg202</strain>
    </source>
</reference>
<evidence type="ECO:0000313" key="2">
    <source>
        <dbReference type="Proteomes" id="UP000746612"/>
    </source>
</evidence>
<sequence length="116" mass="12993">MSLGSRLPRAVQCHFKQEQEQEMEGSVCSRFSIPSPHPLGPLSADPLINLALSKESGYSLGFAALDTHMSPVGARFIGRGRYCHPRFPCQAMGRTFDWTRAENNKEPAQLQQNVYR</sequence>
<protein>
    <submittedName>
        <fullName evidence="1">Uncharacterized protein</fullName>
    </submittedName>
</protein>
<dbReference type="AlphaFoldDB" id="A0A9N8RJH5"/>
<comment type="caution">
    <text evidence="1">The sequence shown here is derived from an EMBL/GenBank/DDBJ whole genome shotgun (WGS) entry which is preliminary data.</text>
</comment>
<accession>A0A9N8RJH5</accession>
<evidence type="ECO:0000313" key="1">
    <source>
        <dbReference type="EMBL" id="CAG1996392.1"/>
    </source>
</evidence>
<gene>
    <name evidence="1" type="ORF">MDCFG202_LOCUS409325</name>
</gene>
<proteinExistence type="predicted"/>
<dbReference type="EMBL" id="CAJPIJ010000159">
    <property type="protein sequence ID" value="CAG1996392.1"/>
    <property type="molecule type" value="Genomic_DNA"/>
</dbReference>